<evidence type="ECO:0000256" key="4">
    <source>
        <dbReference type="ARBA" id="ARBA00022723"/>
    </source>
</evidence>
<dbReference type="RefSeq" id="WP_133535822.1">
    <property type="nucleotide sequence ID" value="NZ_SNYH01000003.1"/>
</dbReference>
<dbReference type="GO" id="GO:0046872">
    <property type="term" value="F:metal ion binding"/>
    <property type="evidence" value="ECO:0007669"/>
    <property type="project" value="UniProtKB-KW"/>
</dbReference>
<keyword evidence="5 6" id="KW-0408">Iron</keyword>
<keyword evidence="3 6" id="KW-0349">Heme</keyword>
<feature type="binding site" description="distal binding residue" evidence="6">
    <location>
        <position position="112"/>
    </location>
    <ligand>
        <name>heme</name>
        <dbReference type="ChEBI" id="CHEBI:30413"/>
    </ligand>
    <ligandPart>
        <name>Fe</name>
        <dbReference type="ChEBI" id="CHEBI:18248"/>
    </ligandPart>
</feature>
<gene>
    <name evidence="7" type="ORF">DFQ07_1705</name>
</gene>
<dbReference type="InterPro" id="IPR019795">
    <property type="entry name" value="Globin_bac-like_CS"/>
</dbReference>
<dbReference type="GO" id="GO:0020037">
    <property type="term" value="F:heme binding"/>
    <property type="evidence" value="ECO:0007669"/>
    <property type="project" value="InterPro"/>
</dbReference>
<reference evidence="7 8" key="1">
    <citation type="submission" date="2019-03" db="EMBL/GenBank/DDBJ databases">
        <title>Genomic Encyclopedia of Type Strains, Phase III (KMG-III): the genomes of soil and plant-associated and newly described type strains.</title>
        <authorList>
            <person name="Whitman W."/>
        </authorList>
    </citation>
    <scope>NUCLEOTIDE SEQUENCE [LARGE SCALE GENOMIC DNA]</scope>
    <source>
        <strain evidence="7 8">CECT 8283</strain>
    </source>
</reference>
<organism evidence="7 8">
    <name type="scientific">Tenacibaculum caenipelagi</name>
    <dbReference type="NCBI Taxonomy" id="1325435"/>
    <lineage>
        <taxon>Bacteria</taxon>
        <taxon>Pseudomonadati</taxon>
        <taxon>Bacteroidota</taxon>
        <taxon>Flavobacteriia</taxon>
        <taxon>Flavobacteriales</taxon>
        <taxon>Flavobacteriaceae</taxon>
        <taxon>Tenacibaculum</taxon>
    </lineage>
</organism>
<evidence type="ECO:0000256" key="2">
    <source>
        <dbReference type="ARBA" id="ARBA00022448"/>
    </source>
</evidence>
<comment type="cofactor">
    <cofactor evidence="1">
        <name>heme</name>
        <dbReference type="ChEBI" id="CHEBI:30413"/>
    </cofactor>
</comment>
<dbReference type="CDD" id="cd00454">
    <property type="entry name" value="TrHb1_N"/>
    <property type="match status" value="1"/>
</dbReference>
<dbReference type="Gene3D" id="1.10.490.10">
    <property type="entry name" value="Globins"/>
    <property type="match status" value="1"/>
</dbReference>
<dbReference type="EMBL" id="SNYH01000003">
    <property type="protein sequence ID" value="TDQ27849.1"/>
    <property type="molecule type" value="Genomic_DNA"/>
</dbReference>
<evidence type="ECO:0000256" key="5">
    <source>
        <dbReference type="ARBA" id="ARBA00023004"/>
    </source>
</evidence>
<evidence type="ECO:0000256" key="1">
    <source>
        <dbReference type="ARBA" id="ARBA00001971"/>
    </source>
</evidence>
<proteinExistence type="predicted"/>
<dbReference type="SUPFAM" id="SSF46458">
    <property type="entry name" value="Globin-like"/>
    <property type="match status" value="1"/>
</dbReference>
<accession>A0A4R6TGK1</accession>
<dbReference type="InterPro" id="IPR012292">
    <property type="entry name" value="Globin/Proto"/>
</dbReference>
<protein>
    <submittedName>
        <fullName evidence="7">Hemoglobin</fullName>
    </submittedName>
</protein>
<comment type="caution">
    <text evidence="7">The sequence shown here is derived from an EMBL/GenBank/DDBJ whole genome shotgun (WGS) entry which is preliminary data.</text>
</comment>
<dbReference type="OrthoDB" id="9795814at2"/>
<sequence length="160" mass="18095">MKSNYLLLLVFVFSLFACKTEVKKEIEPSKESVAVVAEKTLYEKLGGAEGISSIVDDIIEVHLKNDNIKQFFVPLTKDPEYLKQFKQHVKDFFGSGTGGPEEYKGRDIPSAHQGLNISEAEFLHAIDDILLVLDSHKIDRNSRNEVLAVLFSLKWDVIKK</sequence>
<dbReference type="PROSITE" id="PS51257">
    <property type="entry name" value="PROKAR_LIPOPROTEIN"/>
    <property type="match status" value="1"/>
</dbReference>
<name>A0A4R6TGK1_9FLAO</name>
<evidence type="ECO:0000313" key="7">
    <source>
        <dbReference type="EMBL" id="TDQ27849.1"/>
    </source>
</evidence>
<dbReference type="GO" id="GO:0019825">
    <property type="term" value="F:oxygen binding"/>
    <property type="evidence" value="ECO:0007669"/>
    <property type="project" value="InterPro"/>
</dbReference>
<dbReference type="AlphaFoldDB" id="A0A4R6TGK1"/>
<dbReference type="Pfam" id="PF01152">
    <property type="entry name" value="Bac_globin"/>
    <property type="match status" value="1"/>
</dbReference>
<keyword evidence="2" id="KW-0813">Transport</keyword>
<evidence type="ECO:0000256" key="3">
    <source>
        <dbReference type="ARBA" id="ARBA00022617"/>
    </source>
</evidence>
<dbReference type="GO" id="GO:0015671">
    <property type="term" value="P:oxygen transport"/>
    <property type="evidence" value="ECO:0007669"/>
    <property type="project" value="InterPro"/>
</dbReference>
<dbReference type="InterPro" id="IPR009050">
    <property type="entry name" value="Globin-like_sf"/>
</dbReference>
<evidence type="ECO:0000313" key="8">
    <source>
        <dbReference type="Proteomes" id="UP000295390"/>
    </source>
</evidence>
<dbReference type="InterPro" id="IPR001486">
    <property type="entry name" value="Hemoglobin_trunc"/>
</dbReference>
<feature type="binding site" description="distal binding residue" evidence="6">
    <location>
        <position position="88"/>
    </location>
    <ligand>
        <name>heme</name>
        <dbReference type="ChEBI" id="CHEBI:30413"/>
    </ligand>
    <ligandPart>
        <name>Fe</name>
        <dbReference type="ChEBI" id="CHEBI:18248"/>
    </ligandPart>
</feature>
<keyword evidence="4 6" id="KW-0479">Metal-binding</keyword>
<keyword evidence="8" id="KW-1185">Reference proteome</keyword>
<dbReference type="PROSITE" id="PS01213">
    <property type="entry name" value="GLOBIN_FAM_2"/>
    <property type="match status" value="1"/>
</dbReference>
<evidence type="ECO:0000256" key="6">
    <source>
        <dbReference type="PIRSR" id="PIRSR601486-1"/>
    </source>
</evidence>
<dbReference type="Proteomes" id="UP000295390">
    <property type="component" value="Unassembled WGS sequence"/>
</dbReference>